<organism evidence="1 2">
    <name type="scientific">Acetivibrio clariflavus (strain DSM 19732 / NBRC 101661 / EBR45)</name>
    <name type="common">Clostridium clariflavum</name>
    <dbReference type="NCBI Taxonomy" id="720554"/>
    <lineage>
        <taxon>Bacteria</taxon>
        <taxon>Bacillati</taxon>
        <taxon>Bacillota</taxon>
        <taxon>Clostridia</taxon>
        <taxon>Eubacteriales</taxon>
        <taxon>Oscillospiraceae</taxon>
        <taxon>Acetivibrio</taxon>
    </lineage>
</organism>
<evidence type="ECO:0000313" key="2">
    <source>
        <dbReference type="Proteomes" id="UP000005435"/>
    </source>
</evidence>
<dbReference type="eggNOG" id="COG3501">
    <property type="taxonomic scope" value="Bacteria"/>
</dbReference>
<dbReference type="HOGENOM" id="CLU_1068338_0_0_9"/>
<sequence>MIFAPEAVDKGLRKYAKSGKNVAEESVERILKNNIQESSEAAVKRGIKNSAQESVEAAVKKGIKKSDKLVEASTGIRFINNIDDFGKIGIPELPKNEVQKNFLEVTRSANNVGSGVGNKSELQQIIDNLDLTKGGSLGNVDNWDYVNSSFQNKILNSVPNLEKFKDRTVAVIGHRDSIIPFQQTRRLNNKINVFKANKFGPGGWTAEKNLQWIKEVVENSEVVYFASQKLNSGFSWTREEIKYLLDCGYRQVGSYFLPPR</sequence>
<protein>
    <submittedName>
        <fullName evidence="1">Uncharacterized protein</fullName>
    </submittedName>
</protein>
<dbReference type="KEGG" id="ccl:Clocl_1532"/>
<evidence type="ECO:0000313" key="1">
    <source>
        <dbReference type="EMBL" id="AEV68174.1"/>
    </source>
</evidence>
<reference evidence="1 2" key="2">
    <citation type="journal article" date="2012" name="Stand. Genomic Sci.">
        <title>Complete Genome Sequence of Clostridium clariflavum DSM 19732.</title>
        <authorList>
            <person name="Izquierdo J.A."/>
            <person name="Goodwin L."/>
            <person name="Davenport K.W."/>
            <person name="Teshima H."/>
            <person name="Bruce D."/>
            <person name="Detter C."/>
            <person name="Tapia R."/>
            <person name="Han S."/>
            <person name="Land M."/>
            <person name="Hauser L."/>
            <person name="Jeffries C.D."/>
            <person name="Han J."/>
            <person name="Pitluck S."/>
            <person name="Nolan M."/>
            <person name="Chen A."/>
            <person name="Huntemann M."/>
            <person name="Mavromatis K."/>
            <person name="Mikhailova N."/>
            <person name="Liolios K."/>
            <person name="Woyke T."/>
            <person name="Lynd L.R."/>
        </authorList>
    </citation>
    <scope>NUCLEOTIDE SEQUENCE [LARGE SCALE GENOMIC DNA]</scope>
    <source>
        <strain evidence="2">DSM 19732 / NBRC 101661 / EBR45</strain>
    </source>
</reference>
<dbReference type="EMBL" id="CP003065">
    <property type="protein sequence ID" value="AEV68174.1"/>
    <property type="molecule type" value="Genomic_DNA"/>
</dbReference>
<accession>G8M256</accession>
<dbReference type="AlphaFoldDB" id="G8M256"/>
<name>G8M256_ACECE</name>
<dbReference type="Proteomes" id="UP000005435">
    <property type="component" value="Chromosome"/>
</dbReference>
<gene>
    <name evidence="1" type="ordered locus">Clocl_1532</name>
</gene>
<reference evidence="2" key="1">
    <citation type="submission" date="2011-12" db="EMBL/GenBank/DDBJ databases">
        <title>Complete sequence of Clostridium clariflavum DSM 19732.</title>
        <authorList>
            <consortium name="US DOE Joint Genome Institute"/>
            <person name="Lucas S."/>
            <person name="Han J."/>
            <person name="Lapidus A."/>
            <person name="Cheng J.-F."/>
            <person name="Goodwin L."/>
            <person name="Pitluck S."/>
            <person name="Peters L."/>
            <person name="Teshima H."/>
            <person name="Detter J.C."/>
            <person name="Han C."/>
            <person name="Tapia R."/>
            <person name="Land M."/>
            <person name="Hauser L."/>
            <person name="Kyrpides N."/>
            <person name="Ivanova N."/>
            <person name="Pagani I."/>
            <person name="Kitzmiller T."/>
            <person name="Lynd L."/>
            <person name="Izquierdo J."/>
            <person name="Woyke T."/>
        </authorList>
    </citation>
    <scope>NUCLEOTIDE SEQUENCE [LARGE SCALE GENOMIC DNA]</scope>
    <source>
        <strain evidence="2">DSM 19732 / NBRC 101661 / EBR45</strain>
    </source>
</reference>
<proteinExistence type="predicted"/>
<keyword evidence="2" id="KW-1185">Reference proteome</keyword>